<dbReference type="EMBL" id="JAOYFB010000005">
    <property type="protein sequence ID" value="KAK4016884.1"/>
    <property type="molecule type" value="Genomic_DNA"/>
</dbReference>
<evidence type="ECO:0000313" key="1">
    <source>
        <dbReference type="EMBL" id="KAK4016884.1"/>
    </source>
</evidence>
<dbReference type="Proteomes" id="UP001234178">
    <property type="component" value="Unassembled WGS sequence"/>
</dbReference>
<organism evidence="1 2">
    <name type="scientific">Daphnia magna</name>
    <dbReference type="NCBI Taxonomy" id="35525"/>
    <lineage>
        <taxon>Eukaryota</taxon>
        <taxon>Metazoa</taxon>
        <taxon>Ecdysozoa</taxon>
        <taxon>Arthropoda</taxon>
        <taxon>Crustacea</taxon>
        <taxon>Branchiopoda</taxon>
        <taxon>Diplostraca</taxon>
        <taxon>Cladocera</taxon>
        <taxon>Anomopoda</taxon>
        <taxon>Daphniidae</taxon>
        <taxon>Daphnia</taxon>
    </lineage>
</organism>
<gene>
    <name evidence="1" type="ORF">OUZ56_031849</name>
</gene>
<keyword evidence="2" id="KW-1185">Reference proteome</keyword>
<reference evidence="1 2" key="1">
    <citation type="journal article" date="2023" name="Nucleic Acids Res.">
        <title>The hologenome of Daphnia magna reveals possible DNA methylation and microbiome-mediated evolution of the host genome.</title>
        <authorList>
            <person name="Chaturvedi A."/>
            <person name="Li X."/>
            <person name="Dhandapani V."/>
            <person name="Marshall H."/>
            <person name="Kissane S."/>
            <person name="Cuenca-Cambronero M."/>
            <person name="Asole G."/>
            <person name="Calvet F."/>
            <person name="Ruiz-Romero M."/>
            <person name="Marangio P."/>
            <person name="Guigo R."/>
            <person name="Rago D."/>
            <person name="Mirbahai L."/>
            <person name="Eastwood N."/>
            <person name="Colbourne J.K."/>
            <person name="Zhou J."/>
            <person name="Mallon E."/>
            <person name="Orsini L."/>
        </authorList>
    </citation>
    <scope>NUCLEOTIDE SEQUENCE [LARGE SCALE GENOMIC DNA]</scope>
    <source>
        <strain evidence="1">LRV0_1</strain>
    </source>
</reference>
<sequence length="76" mass="8506">MKVNFGGIHTSAVHTDIGCNAVNAAKGTVSVDRLTTRDHHPQHLCSAYWFTIKSLSKKFVVLYWEAANEDLVFTQQ</sequence>
<protein>
    <submittedName>
        <fullName evidence="1">Uncharacterized protein</fullName>
    </submittedName>
</protein>
<name>A0ABQ9ZWG1_9CRUS</name>
<evidence type="ECO:0000313" key="2">
    <source>
        <dbReference type="Proteomes" id="UP001234178"/>
    </source>
</evidence>
<proteinExistence type="predicted"/>
<accession>A0ABQ9ZWG1</accession>
<comment type="caution">
    <text evidence="1">The sequence shown here is derived from an EMBL/GenBank/DDBJ whole genome shotgun (WGS) entry which is preliminary data.</text>
</comment>